<dbReference type="EMBL" id="JACOPV010000008">
    <property type="protein sequence ID" value="MBM5458622.1"/>
    <property type="molecule type" value="Genomic_DNA"/>
</dbReference>
<evidence type="ECO:0000313" key="2">
    <source>
        <dbReference type="Proteomes" id="UP000745663"/>
    </source>
</evidence>
<name>A0ABS2BYC8_9PSED</name>
<proteinExistence type="predicted"/>
<dbReference type="RefSeq" id="WP_203584562.1">
    <property type="nucleotide sequence ID" value="NZ_JACOPV010000008.1"/>
</dbReference>
<gene>
    <name evidence="1" type="ORF">H8F21_13715</name>
</gene>
<dbReference type="Proteomes" id="UP000745663">
    <property type="component" value="Unassembled WGS sequence"/>
</dbReference>
<comment type="caution">
    <text evidence="1">The sequence shown here is derived from an EMBL/GenBank/DDBJ whole genome shotgun (WGS) entry which is preliminary data.</text>
</comment>
<sequence>MTDKNPKMYAEPFNVSRLGGELARIVKDQLDFLGPRLVVGADRATFTPGFAFEGLVGNAYRKRSLTKLSAGPSGESWFSIVMDATGDKWTVDYLLGTDNLVRVVTPSAEFNWVHETRGLAEIVIRPLFVDWVLRRGLIREYGEDYSDHLIGDAMFGRYTRSIARLYSKFGIQCR</sequence>
<organism evidence="1 2">
    <name type="scientific">Pseudomonas arcuscaelestis</name>
    <dbReference type="NCBI Taxonomy" id="2710591"/>
    <lineage>
        <taxon>Bacteria</taxon>
        <taxon>Pseudomonadati</taxon>
        <taxon>Pseudomonadota</taxon>
        <taxon>Gammaproteobacteria</taxon>
        <taxon>Pseudomonadales</taxon>
        <taxon>Pseudomonadaceae</taxon>
        <taxon>Pseudomonas</taxon>
    </lineage>
</organism>
<evidence type="ECO:0000313" key="1">
    <source>
        <dbReference type="EMBL" id="MBM5458622.1"/>
    </source>
</evidence>
<protein>
    <submittedName>
        <fullName evidence="1">Uncharacterized protein</fullName>
    </submittedName>
</protein>
<reference evidence="1 2" key="1">
    <citation type="submission" date="2020-08" db="EMBL/GenBank/DDBJ databases">
        <title>Description of novel Pseudomonas species.</title>
        <authorList>
            <person name="Duman M."/>
            <person name="Mulet M."/>
            <person name="Altun S."/>
            <person name="Saticioglu I.B."/>
            <person name="Lalucat J."/>
            <person name="Garcia-Valdes E."/>
        </authorList>
    </citation>
    <scope>NUCLEOTIDE SEQUENCE [LARGE SCALE GENOMIC DNA]</scope>
    <source>
        <strain evidence="1 2">P66</strain>
    </source>
</reference>
<accession>A0ABS2BYC8</accession>
<keyword evidence="2" id="KW-1185">Reference proteome</keyword>